<dbReference type="EMBL" id="CP021059">
    <property type="protein sequence ID" value="ARQ07419.1"/>
    <property type="molecule type" value="Genomic_DNA"/>
</dbReference>
<dbReference type="Gene3D" id="3.40.350.10">
    <property type="entry name" value="Creatinase/prolidase N-terminal domain"/>
    <property type="match status" value="1"/>
</dbReference>
<dbReference type="SUPFAM" id="SSF55920">
    <property type="entry name" value="Creatinase/aminopeptidase"/>
    <property type="match status" value="1"/>
</dbReference>
<evidence type="ECO:0000256" key="1">
    <source>
        <dbReference type="ARBA" id="ARBA00001936"/>
    </source>
</evidence>
<evidence type="ECO:0000256" key="5">
    <source>
        <dbReference type="ARBA" id="ARBA00023211"/>
    </source>
</evidence>
<accession>A0A1W7ACS7</accession>
<evidence type="ECO:0000256" key="6">
    <source>
        <dbReference type="RuleBase" id="RU000590"/>
    </source>
</evidence>
<gene>
    <name evidence="9" type="ORF">MCCS_17880</name>
</gene>
<dbReference type="PROSITE" id="PS00491">
    <property type="entry name" value="PROLINE_PEPTIDASE"/>
    <property type="match status" value="1"/>
</dbReference>
<dbReference type="InterPro" id="IPR036005">
    <property type="entry name" value="Creatinase/aminopeptidase-like"/>
</dbReference>
<feature type="domain" description="Creatinase N-terminal" evidence="8">
    <location>
        <begin position="4"/>
        <end position="133"/>
    </location>
</feature>
<dbReference type="CDD" id="cd01092">
    <property type="entry name" value="APP-like"/>
    <property type="match status" value="1"/>
</dbReference>
<dbReference type="Gene3D" id="3.90.230.10">
    <property type="entry name" value="Creatinase/methionine aminopeptidase superfamily"/>
    <property type="match status" value="1"/>
</dbReference>
<keyword evidence="10" id="KW-1185">Reference proteome</keyword>
<dbReference type="Proteomes" id="UP000194154">
    <property type="component" value="Chromosome"/>
</dbReference>
<protein>
    <submittedName>
        <fullName evidence="9">Putative peptidase</fullName>
        <ecNumber evidence="9">3.4.-.-</ecNumber>
    </submittedName>
</protein>
<keyword evidence="5" id="KW-0464">Manganese</keyword>
<dbReference type="AlphaFoldDB" id="A0A1W7ACS7"/>
<dbReference type="InterPro" id="IPR000994">
    <property type="entry name" value="Pept_M24"/>
</dbReference>
<dbReference type="RefSeq" id="WP_086042973.1">
    <property type="nucleotide sequence ID" value="NZ_CBCRZA010000004.1"/>
</dbReference>
<dbReference type="STRING" id="1855823.MCCS_17880"/>
<dbReference type="PANTHER" id="PTHR46112:SF10">
    <property type="entry name" value="DIPEPTIDASE YKVY-RELATED"/>
    <property type="match status" value="1"/>
</dbReference>
<keyword evidence="3 6" id="KW-0479">Metal-binding</keyword>
<keyword evidence="4 9" id="KW-0378">Hydrolase</keyword>
<dbReference type="PANTHER" id="PTHR46112">
    <property type="entry name" value="AMINOPEPTIDASE"/>
    <property type="match status" value="1"/>
</dbReference>
<reference evidence="9 10" key="1">
    <citation type="journal article" date="2017" name="Int. J. Syst. Evol. Microbiol.">
        <title>Macrococcus canis sp. nov., a skin bacterium associated with infections in dogs.</title>
        <authorList>
            <person name="Gobeli Brawand S."/>
            <person name="Cotting K."/>
            <person name="Gomez-Sanz E."/>
            <person name="Collaud A."/>
            <person name="Thomann A."/>
            <person name="Brodard I."/>
            <person name="Rodriguez-Campos S."/>
            <person name="Strauss C."/>
            <person name="Perreten V."/>
        </authorList>
    </citation>
    <scope>NUCLEOTIDE SEQUENCE [LARGE SCALE GENOMIC DNA]</scope>
    <source>
        <strain evidence="9 10">KM45013</strain>
    </source>
</reference>
<evidence type="ECO:0000256" key="3">
    <source>
        <dbReference type="ARBA" id="ARBA00022723"/>
    </source>
</evidence>
<proteinExistence type="inferred from homology"/>
<comment type="cofactor">
    <cofactor evidence="1">
        <name>Mn(2+)</name>
        <dbReference type="ChEBI" id="CHEBI:29035"/>
    </cofactor>
</comment>
<dbReference type="FunFam" id="3.90.230.10:FF:000014">
    <property type="entry name" value="Aminopeptidase P family protein"/>
    <property type="match status" value="1"/>
</dbReference>
<dbReference type="KEGG" id="mcak:MCCS_17880"/>
<evidence type="ECO:0000259" key="8">
    <source>
        <dbReference type="Pfam" id="PF01321"/>
    </source>
</evidence>
<dbReference type="GeneID" id="35295885"/>
<evidence type="ECO:0000313" key="9">
    <source>
        <dbReference type="EMBL" id="ARQ07419.1"/>
    </source>
</evidence>
<evidence type="ECO:0000259" key="7">
    <source>
        <dbReference type="Pfam" id="PF00557"/>
    </source>
</evidence>
<evidence type="ECO:0000313" key="10">
    <source>
        <dbReference type="Proteomes" id="UP000194154"/>
    </source>
</evidence>
<evidence type="ECO:0000256" key="4">
    <source>
        <dbReference type="ARBA" id="ARBA00022801"/>
    </source>
</evidence>
<feature type="domain" description="Peptidase M24" evidence="7">
    <location>
        <begin position="141"/>
        <end position="344"/>
    </location>
</feature>
<evidence type="ECO:0000256" key="2">
    <source>
        <dbReference type="ARBA" id="ARBA00008766"/>
    </source>
</evidence>
<dbReference type="InterPro" id="IPR050659">
    <property type="entry name" value="Peptidase_M24B"/>
</dbReference>
<dbReference type="InterPro" id="IPR000587">
    <property type="entry name" value="Creatinase_N"/>
</dbReference>
<name>A0A1W7ACS7_9STAP</name>
<dbReference type="InterPro" id="IPR001131">
    <property type="entry name" value="Peptidase_M24B_aminopep-P_CS"/>
</dbReference>
<dbReference type="SUPFAM" id="SSF53092">
    <property type="entry name" value="Creatinase/prolidase N-terminal domain"/>
    <property type="match status" value="1"/>
</dbReference>
<organism evidence="9 10">
    <name type="scientific">Macrococcoides canis</name>
    <dbReference type="NCBI Taxonomy" id="1855823"/>
    <lineage>
        <taxon>Bacteria</taxon>
        <taxon>Bacillati</taxon>
        <taxon>Bacillota</taxon>
        <taxon>Bacilli</taxon>
        <taxon>Bacillales</taxon>
        <taxon>Staphylococcaceae</taxon>
        <taxon>Macrococcoides</taxon>
    </lineage>
</organism>
<sequence length="355" mass="39482">MKNLEKLTAYMNAHDIAHVFITTPENINYFSGFLSDPHERLTALYVTKHKASLIVPGMEVNDAINASNLNTIGYSDTEDAFLVAKRLLEIPEGADIFIEEEHVTVKREKAIKQHFKPNALLAVDQIIKDMRNIKSDEEVSLLKQAARYADQAVEIGVAALKAGITEAEVVQIIETEMKRIDGISGMSFSTMVLFGDHAASPHGTPGNRALEDNEYVLFDLGVIYKDYCSDITRTVAFGTPPQLHQEIHRIVTEANERAIALVKPGILIKDIDKAARDYIASKGYGDYFPHRLGHGLGISVHEFPDISSSNENRLQSGMVFTIEPGIYYPDEVGVRVEDDILVTEDGYEILTGYKK</sequence>
<comment type="similarity">
    <text evidence="2 6">Belongs to the peptidase M24B family.</text>
</comment>
<dbReference type="Pfam" id="PF01321">
    <property type="entry name" value="Creatinase_N"/>
    <property type="match status" value="1"/>
</dbReference>
<dbReference type="GO" id="GO:0016787">
    <property type="term" value="F:hydrolase activity"/>
    <property type="evidence" value="ECO:0007669"/>
    <property type="project" value="UniProtKB-KW"/>
</dbReference>
<dbReference type="InterPro" id="IPR029149">
    <property type="entry name" value="Creatin/AminoP/Spt16_N"/>
</dbReference>
<dbReference type="EC" id="3.4.-.-" evidence="9"/>
<dbReference type="OrthoDB" id="9806388at2"/>
<dbReference type="Pfam" id="PF00557">
    <property type="entry name" value="Peptidase_M24"/>
    <property type="match status" value="1"/>
</dbReference>
<dbReference type="GO" id="GO:0046872">
    <property type="term" value="F:metal ion binding"/>
    <property type="evidence" value="ECO:0007669"/>
    <property type="project" value="UniProtKB-KW"/>
</dbReference>